<evidence type="ECO:0000313" key="4">
    <source>
        <dbReference type="Proteomes" id="UP000032254"/>
    </source>
</evidence>
<evidence type="ECO:0000313" key="3">
    <source>
        <dbReference type="EMBL" id="KIR64594.1"/>
    </source>
</evidence>
<organism evidence="3 4">
    <name type="scientific">Micromonospora haikouensis</name>
    <dbReference type="NCBI Taxonomy" id="686309"/>
    <lineage>
        <taxon>Bacteria</taxon>
        <taxon>Bacillati</taxon>
        <taxon>Actinomycetota</taxon>
        <taxon>Actinomycetes</taxon>
        <taxon>Micromonosporales</taxon>
        <taxon>Micromonosporaceae</taxon>
        <taxon>Micromonospora</taxon>
    </lineage>
</organism>
<feature type="domain" description="HTH cro/C1-type" evidence="2">
    <location>
        <begin position="31"/>
        <end position="79"/>
    </location>
</feature>
<name>A0A0D0X154_9ACTN</name>
<dbReference type="InterPro" id="IPR001387">
    <property type="entry name" value="Cro/C1-type_HTH"/>
</dbReference>
<dbReference type="PROSITE" id="PS50943">
    <property type="entry name" value="HTH_CROC1"/>
    <property type="match status" value="1"/>
</dbReference>
<accession>A0A0D0X154</accession>
<sequence length="138" mass="15650">MQSCYNMHVTQGPERGVAYDFWWRVRHEQGARGWTDEELRARTGIARTTVDRLRGGRRPPTARVVNALADALDIDLTEAHRLAGRTPVPPAAPTDGEGTPRVSAREAILRDPAYTDQQRRTMLDLLDIFEQANRSRRT</sequence>
<dbReference type="InterPro" id="IPR010982">
    <property type="entry name" value="Lambda_DNA-bd_dom_sf"/>
</dbReference>
<proteinExistence type="predicted"/>
<reference evidence="3 4" key="1">
    <citation type="submission" date="2015-01" db="EMBL/GenBank/DDBJ databases">
        <title>Sequencing and annotation of Micromonospora carbonacea strain JXNU-1 genome.</title>
        <authorList>
            <person name="Long Z."/>
            <person name="Huang Y."/>
            <person name="Jiang Y."/>
        </authorList>
    </citation>
    <scope>NUCLEOTIDE SEQUENCE [LARGE SCALE GENOMIC DNA]</scope>
    <source>
        <strain evidence="3 4">JXNU-1</strain>
    </source>
</reference>
<dbReference type="EMBL" id="JXSX01000001">
    <property type="protein sequence ID" value="KIR64594.1"/>
    <property type="molecule type" value="Genomic_DNA"/>
</dbReference>
<dbReference type="Gene3D" id="1.10.260.40">
    <property type="entry name" value="lambda repressor-like DNA-binding domains"/>
    <property type="match status" value="1"/>
</dbReference>
<evidence type="ECO:0000256" key="1">
    <source>
        <dbReference type="SAM" id="MobiDB-lite"/>
    </source>
</evidence>
<protein>
    <recommendedName>
        <fullName evidence="2">HTH cro/C1-type domain-containing protein</fullName>
    </recommendedName>
</protein>
<dbReference type="CDD" id="cd00093">
    <property type="entry name" value="HTH_XRE"/>
    <property type="match status" value="1"/>
</dbReference>
<dbReference type="PATRIC" id="fig|47853.6.peg.592"/>
<dbReference type="SUPFAM" id="SSF47413">
    <property type="entry name" value="lambda repressor-like DNA-binding domains"/>
    <property type="match status" value="1"/>
</dbReference>
<feature type="region of interest" description="Disordered" evidence="1">
    <location>
        <begin position="81"/>
        <end position="101"/>
    </location>
</feature>
<comment type="caution">
    <text evidence="3">The sequence shown here is derived from an EMBL/GenBank/DDBJ whole genome shotgun (WGS) entry which is preliminary data.</text>
</comment>
<dbReference type="Proteomes" id="UP000032254">
    <property type="component" value="Unassembled WGS sequence"/>
</dbReference>
<dbReference type="GO" id="GO:0003677">
    <property type="term" value="F:DNA binding"/>
    <property type="evidence" value="ECO:0007669"/>
    <property type="project" value="InterPro"/>
</dbReference>
<keyword evidence="4" id="KW-1185">Reference proteome</keyword>
<dbReference type="Pfam" id="PF13560">
    <property type="entry name" value="HTH_31"/>
    <property type="match status" value="1"/>
</dbReference>
<dbReference type="AlphaFoldDB" id="A0A0D0X154"/>
<dbReference type="SMART" id="SM00530">
    <property type="entry name" value="HTH_XRE"/>
    <property type="match status" value="1"/>
</dbReference>
<evidence type="ECO:0000259" key="2">
    <source>
        <dbReference type="PROSITE" id="PS50943"/>
    </source>
</evidence>
<gene>
    <name evidence="3" type="ORF">TK50_02785</name>
</gene>